<accession>A0A4P9WUD2</accession>
<sequence>MYIWQDDGLLNMLSFNVNNFSNFKYNAAQCHNIKADETPAVNRRQAFSTFTLNKVIANFSIEEDSEPRSVDSPPTPSPLHPGLSYSISIIAARNFMHSESARRTIISLYLSYALLTLEPPAKHLTIAEEININIIKNVKNDGISENVEYKQSAHIPPPHYLMSKRGAKPHLKRGSARSSRKLLAFFAVAESRSESGVHTAPSGPIVMTT</sequence>
<dbReference type="AlphaFoldDB" id="A0A4P9WUD2"/>
<name>A0A4P9WUD2_9FUNG</name>
<organism evidence="1 2">
    <name type="scientific">Blyttiomyces helicus</name>
    <dbReference type="NCBI Taxonomy" id="388810"/>
    <lineage>
        <taxon>Eukaryota</taxon>
        <taxon>Fungi</taxon>
        <taxon>Fungi incertae sedis</taxon>
        <taxon>Chytridiomycota</taxon>
        <taxon>Chytridiomycota incertae sedis</taxon>
        <taxon>Chytridiomycetes</taxon>
        <taxon>Chytridiomycetes incertae sedis</taxon>
        <taxon>Blyttiomyces</taxon>
    </lineage>
</organism>
<gene>
    <name evidence="1" type="ORF">BDK51DRAFT_33066</name>
</gene>
<dbReference type="EMBL" id="KZ993837">
    <property type="protein sequence ID" value="RKO94696.1"/>
    <property type="molecule type" value="Genomic_DNA"/>
</dbReference>
<protein>
    <submittedName>
        <fullName evidence="1">Uncharacterized protein</fullName>
    </submittedName>
</protein>
<evidence type="ECO:0000313" key="2">
    <source>
        <dbReference type="Proteomes" id="UP000269721"/>
    </source>
</evidence>
<dbReference type="Proteomes" id="UP000269721">
    <property type="component" value="Unassembled WGS sequence"/>
</dbReference>
<dbReference type="OrthoDB" id="2103397at2759"/>
<evidence type="ECO:0000313" key="1">
    <source>
        <dbReference type="EMBL" id="RKO94696.1"/>
    </source>
</evidence>
<keyword evidence="2" id="KW-1185">Reference proteome</keyword>
<proteinExistence type="predicted"/>
<reference evidence="2" key="1">
    <citation type="journal article" date="2018" name="Nat. Microbiol.">
        <title>Leveraging single-cell genomics to expand the fungal tree of life.</title>
        <authorList>
            <person name="Ahrendt S.R."/>
            <person name="Quandt C.A."/>
            <person name="Ciobanu D."/>
            <person name="Clum A."/>
            <person name="Salamov A."/>
            <person name="Andreopoulos B."/>
            <person name="Cheng J.F."/>
            <person name="Woyke T."/>
            <person name="Pelin A."/>
            <person name="Henrissat B."/>
            <person name="Reynolds N.K."/>
            <person name="Benny G.L."/>
            <person name="Smith M.E."/>
            <person name="James T.Y."/>
            <person name="Grigoriev I.V."/>
        </authorList>
    </citation>
    <scope>NUCLEOTIDE SEQUENCE [LARGE SCALE GENOMIC DNA]</scope>
</reference>